<reference evidence="1 2" key="1">
    <citation type="submission" date="2021-11" db="EMBL/GenBank/DDBJ databases">
        <authorList>
            <person name="Liang Q."/>
            <person name="Mou H."/>
            <person name="Liu Z."/>
        </authorList>
    </citation>
    <scope>NUCLEOTIDE SEQUENCE [LARGE SCALE GENOMIC DNA]</scope>
    <source>
        <strain evidence="1 2">CHU3</strain>
    </source>
</reference>
<dbReference type="EMBL" id="JAJIRN010000003">
    <property type="protein sequence ID" value="MCV2368004.1"/>
    <property type="molecule type" value="Genomic_DNA"/>
</dbReference>
<sequence length="71" mass="7748">MVVHVGESCETHLLPVPFEPLLKAPFKVVAVDEPGRIELTPDGAEVNAGLILVSRNFIEELIQLKVLESIS</sequence>
<keyword evidence="2" id="KW-1185">Reference proteome</keyword>
<evidence type="ECO:0000313" key="2">
    <source>
        <dbReference type="Proteomes" id="UP001209701"/>
    </source>
</evidence>
<proteinExistence type="predicted"/>
<name>A0ABT2YDA1_9BURK</name>
<dbReference type="Proteomes" id="UP001209701">
    <property type="component" value="Unassembled WGS sequence"/>
</dbReference>
<gene>
    <name evidence="1" type="ORF">LNV07_07825</name>
</gene>
<evidence type="ECO:0000313" key="1">
    <source>
        <dbReference type="EMBL" id="MCV2368004.1"/>
    </source>
</evidence>
<dbReference type="RefSeq" id="WP_263570628.1">
    <property type="nucleotide sequence ID" value="NZ_JAJIRN010000003.1"/>
</dbReference>
<comment type="caution">
    <text evidence="1">The sequence shown here is derived from an EMBL/GenBank/DDBJ whole genome shotgun (WGS) entry which is preliminary data.</text>
</comment>
<organism evidence="1 2">
    <name type="scientific">Roseateles oligotrophus</name>
    <dbReference type="NCBI Taxonomy" id="1769250"/>
    <lineage>
        <taxon>Bacteria</taxon>
        <taxon>Pseudomonadati</taxon>
        <taxon>Pseudomonadota</taxon>
        <taxon>Betaproteobacteria</taxon>
        <taxon>Burkholderiales</taxon>
        <taxon>Sphaerotilaceae</taxon>
        <taxon>Roseateles</taxon>
    </lineage>
</organism>
<accession>A0ABT2YDA1</accession>
<protein>
    <submittedName>
        <fullName evidence="1">Uncharacterized protein</fullName>
    </submittedName>
</protein>